<proteinExistence type="predicted"/>
<dbReference type="InterPro" id="IPR036047">
    <property type="entry name" value="F-box-like_dom_sf"/>
</dbReference>
<reference evidence="2 3" key="1">
    <citation type="submission" date="2015-04" db="EMBL/GenBank/DDBJ databases">
        <title>Complete genome sequence of Schizopora paradoxa KUC8140, a cosmopolitan wood degrader in East Asia.</title>
        <authorList>
            <consortium name="DOE Joint Genome Institute"/>
            <person name="Min B."/>
            <person name="Park H."/>
            <person name="Jang Y."/>
            <person name="Kim J.-J."/>
            <person name="Kim K.H."/>
            <person name="Pangilinan J."/>
            <person name="Lipzen A."/>
            <person name="Riley R."/>
            <person name="Grigoriev I.V."/>
            <person name="Spatafora J.W."/>
            <person name="Choi I.-G."/>
        </authorList>
    </citation>
    <scope>NUCLEOTIDE SEQUENCE [LARGE SCALE GENOMIC DNA]</scope>
    <source>
        <strain evidence="2 3">KUC8140</strain>
    </source>
</reference>
<keyword evidence="3" id="KW-1185">Reference proteome</keyword>
<dbReference type="InterPro" id="IPR001810">
    <property type="entry name" value="F-box_dom"/>
</dbReference>
<feature type="domain" description="F-box" evidence="1">
    <location>
        <begin position="5"/>
        <end position="68"/>
    </location>
</feature>
<name>A0A0H2RGQ7_9AGAM</name>
<evidence type="ECO:0000313" key="2">
    <source>
        <dbReference type="EMBL" id="KLO08708.1"/>
    </source>
</evidence>
<dbReference type="InParanoid" id="A0A0H2RGQ7"/>
<dbReference type="EMBL" id="KQ086080">
    <property type="protein sequence ID" value="KLO08708.1"/>
    <property type="molecule type" value="Genomic_DNA"/>
</dbReference>
<dbReference type="Pfam" id="PF12937">
    <property type="entry name" value="F-box-like"/>
    <property type="match status" value="1"/>
</dbReference>
<organism evidence="2 3">
    <name type="scientific">Schizopora paradoxa</name>
    <dbReference type="NCBI Taxonomy" id="27342"/>
    <lineage>
        <taxon>Eukaryota</taxon>
        <taxon>Fungi</taxon>
        <taxon>Dikarya</taxon>
        <taxon>Basidiomycota</taxon>
        <taxon>Agaricomycotina</taxon>
        <taxon>Agaricomycetes</taxon>
        <taxon>Hymenochaetales</taxon>
        <taxon>Schizoporaceae</taxon>
        <taxon>Schizopora</taxon>
    </lineage>
</organism>
<dbReference type="Proteomes" id="UP000053477">
    <property type="component" value="Unassembled WGS sequence"/>
</dbReference>
<evidence type="ECO:0000313" key="3">
    <source>
        <dbReference type="Proteomes" id="UP000053477"/>
    </source>
</evidence>
<dbReference type="OrthoDB" id="3365698at2759"/>
<dbReference type="AlphaFoldDB" id="A0A0H2RGQ7"/>
<dbReference type="Gene3D" id="1.20.1280.50">
    <property type="match status" value="1"/>
</dbReference>
<accession>A0A0H2RGQ7</accession>
<dbReference type="SUPFAM" id="SSF81383">
    <property type="entry name" value="F-box domain"/>
    <property type="match status" value="1"/>
</dbReference>
<evidence type="ECO:0000259" key="1">
    <source>
        <dbReference type="Pfam" id="PF12937"/>
    </source>
</evidence>
<protein>
    <recommendedName>
        <fullName evidence="1">F-box domain-containing protein</fullName>
    </recommendedName>
</protein>
<gene>
    <name evidence="2" type="ORF">SCHPADRAFT_893658</name>
</gene>
<sequence length="441" mass="50027">MTTVDDLPNEILCDIFSLAIQRSHAAPQIFKSGDDFRDCAALIEISRVCRRWREAALAESLLWSSFCILLHEPTAESLRQATRYASICFGRSRDAPLTCFVSISKLDDLRLAHPLMLALVAHEDRWSRIAIEITRGQETRTSRVLHSLAAEEDFEKVFDVSIKTAGKGFLKEFHFNIGSWFIYSMSDPLPSLETLRIAGYKTNDMAHTLSMWLPLAPNLVELDIASDHIRFSLLTFAQMKSKEALDNQNFVLPKLTTLRATPYLLSNLTCPALESYAIGYLPVTVAALDCFRRFIERSAPPLHVLEVKCAGMFVDFETARGYFHPGITTLSVTAPKFMFFNMLTEKSPSGNVHRILPSLENLQLSECSDRDITHIFFLITSRWSMAQPEHSLKSVKLTQWSGPIPKFLSIKPSSRIKLKKVNSKWREIARCMKEGLQFSIE</sequence>